<dbReference type="InterPro" id="IPR004360">
    <property type="entry name" value="Glyas_Fos-R_dOase_dom"/>
</dbReference>
<evidence type="ECO:0000256" key="5">
    <source>
        <dbReference type="ARBA" id="ARBA00023004"/>
    </source>
</evidence>
<proteinExistence type="inferred from homology"/>
<keyword evidence="8" id="KW-1185">Reference proteome</keyword>
<keyword evidence="7" id="KW-0560">Oxidoreductase</keyword>
<evidence type="ECO:0000256" key="2">
    <source>
        <dbReference type="ARBA" id="ARBA00005877"/>
    </source>
</evidence>
<dbReference type="PROSITE" id="PS51819">
    <property type="entry name" value="VOC"/>
    <property type="match status" value="2"/>
</dbReference>
<evidence type="ECO:0000256" key="1">
    <source>
        <dbReference type="ARBA" id="ARBA00001962"/>
    </source>
</evidence>
<dbReference type="InterPro" id="IPR041735">
    <property type="entry name" value="4OHPhenylPyrv_dOase_C"/>
</dbReference>
<dbReference type="CDD" id="cd08342">
    <property type="entry name" value="HPPD_N_like"/>
    <property type="match status" value="1"/>
</dbReference>
<dbReference type="PANTHER" id="PTHR11959:SF1">
    <property type="entry name" value="4-HYDROXYPHENYLPYRUVATE DIOXYGENASE"/>
    <property type="match status" value="1"/>
</dbReference>
<keyword evidence="4" id="KW-0677">Repeat</keyword>
<dbReference type="CDD" id="cd07250">
    <property type="entry name" value="HPPD_C_like"/>
    <property type="match status" value="1"/>
</dbReference>
<dbReference type="Pfam" id="PF00903">
    <property type="entry name" value="Glyoxalase"/>
    <property type="match status" value="2"/>
</dbReference>
<comment type="caution">
    <text evidence="7">The sequence shown here is derived from an EMBL/GenBank/DDBJ whole genome shotgun (WGS) entry which is preliminary data.</text>
</comment>
<keyword evidence="5" id="KW-0408">Iron</keyword>
<sequence>MKIEGIDHVEFYVGDVFQTAFFLRTAFGFRTCGRGGPETGLAGQRSMLLGQGDIRILLTAGLSADHPAAQYVSRHGDGVAVVALETSDAALAFSEAVEAGSTAAEQPAEQFAGALVTAAVSGFGDVGYRFVTRDGSGERFLPGLTPVDATGPDPSGDTLTALDHLAVCLPSGSLTDTVDYHRDVLGFSRIFEEHIEVGGQAMNSQVVQSTSGKVTFTLIEPDTSLRPGQIDEFLQAHGGAGVQHLAFLTQDILSAVPRLRNQGVEFLETPDSYYDRLPERLGDLGLPIEALRETDVLADRDSWGHIFQIFTRSMHTRRTLFFELIDRHGAQTFGSGNIKALYEAVARK</sequence>
<dbReference type="InterPro" id="IPR037523">
    <property type="entry name" value="VOC_core"/>
</dbReference>
<gene>
    <name evidence="7" type="primary">hppD</name>
    <name evidence="7" type="ORF">KGQ19_03445</name>
</gene>
<dbReference type="GO" id="GO:0003868">
    <property type="term" value="F:4-hydroxyphenylpyruvate dioxygenase activity"/>
    <property type="evidence" value="ECO:0007669"/>
    <property type="project" value="UniProtKB-EC"/>
</dbReference>
<comment type="cofactor">
    <cofactor evidence="1">
        <name>Fe cation</name>
        <dbReference type="ChEBI" id="CHEBI:24875"/>
    </cofactor>
</comment>
<comment type="similarity">
    <text evidence="2">Belongs to the 4HPPD family.</text>
</comment>
<dbReference type="SUPFAM" id="SSF54593">
    <property type="entry name" value="Glyoxalase/Bleomycin resistance protein/Dihydroxybiphenyl dioxygenase"/>
    <property type="match status" value="1"/>
</dbReference>
<dbReference type="Gene3D" id="3.10.180.10">
    <property type="entry name" value="2,3-Dihydroxybiphenyl 1,2-Dioxygenase, domain 1"/>
    <property type="match status" value="2"/>
</dbReference>
<dbReference type="InterPro" id="IPR041736">
    <property type="entry name" value="4OHPhenylPyrv_dOase_N"/>
</dbReference>
<dbReference type="InterPro" id="IPR005956">
    <property type="entry name" value="4OHPhenylPyrv_dOase"/>
</dbReference>
<keyword evidence="7" id="KW-0223">Dioxygenase</keyword>
<dbReference type="PIRSF" id="PIRSF009283">
    <property type="entry name" value="HPP_dOase"/>
    <property type="match status" value="1"/>
</dbReference>
<dbReference type="NCBIfam" id="TIGR01263">
    <property type="entry name" value="4HPPD"/>
    <property type="match status" value="1"/>
</dbReference>
<evidence type="ECO:0000259" key="6">
    <source>
        <dbReference type="PROSITE" id="PS51819"/>
    </source>
</evidence>
<name>A0ABS5KKC1_9ACTN</name>
<dbReference type="Proteomes" id="UP000730482">
    <property type="component" value="Unassembled WGS sequence"/>
</dbReference>
<organism evidence="7 8">
    <name type="scientific">Catenulispora pinistramenti</name>
    <dbReference type="NCBI Taxonomy" id="2705254"/>
    <lineage>
        <taxon>Bacteria</taxon>
        <taxon>Bacillati</taxon>
        <taxon>Actinomycetota</taxon>
        <taxon>Actinomycetes</taxon>
        <taxon>Catenulisporales</taxon>
        <taxon>Catenulisporaceae</taxon>
        <taxon>Catenulispora</taxon>
    </lineage>
</organism>
<dbReference type="EC" id="1.13.11.27" evidence="7"/>
<accession>A0ABS5KKC1</accession>
<keyword evidence="3" id="KW-0479">Metal-binding</keyword>
<evidence type="ECO:0000256" key="4">
    <source>
        <dbReference type="ARBA" id="ARBA00022737"/>
    </source>
</evidence>
<dbReference type="EMBL" id="JAAFYZ010000007">
    <property type="protein sequence ID" value="MBS2545916.1"/>
    <property type="molecule type" value="Genomic_DNA"/>
</dbReference>
<dbReference type="RefSeq" id="WP_212007569.1">
    <property type="nucleotide sequence ID" value="NZ_JAAFYZ010000007.1"/>
</dbReference>
<protein>
    <submittedName>
        <fullName evidence="7">4-hydroxyphenylpyruvate dioxygenase</fullName>
        <ecNumber evidence="7">1.13.11.27</ecNumber>
    </submittedName>
</protein>
<feature type="domain" description="VOC" evidence="6">
    <location>
        <begin position="5"/>
        <end position="133"/>
    </location>
</feature>
<feature type="domain" description="VOC" evidence="6">
    <location>
        <begin position="161"/>
        <end position="312"/>
    </location>
</feature>
<reference evidence="7 8" key="1">
    <citation type="submission" date="2020-02" db="EMBL/GenBank/DDBJ databases">
        <title>Acidophilic actinobacteria isolated from forest soil.</title>
        <authorList>
            <person name="Golinska P."/>
        </authorList>
    </citation>
    <scope>NUCLEOTIDE SEQUENCE [LARGE SCALE GENOMIC DNA]</scope>
    <source>
        <strain evidence="7 8">NL8</strain>
    </source>
</reference>
<evidence type="ECO:0000313" key="7">
    <source>
        <dbReference type="EMBL" id="MBS2545916.1"/>
    </source>
</evidence>
<evidence type="ECO:0000313" key="8">
    <source>
        <dbReference type="Proteomes" id="UP000730482"/>
    </source>
</evidence>
<dbReference type="InterPro" id="IPR029068">
    <property type="entry name" value="Glyas_Bleomycin-R_OHBP_Dase"/>
</dbReference>
<dbReference type="PANTHER" id="PTHR11959">
    <property type="entry name" value="4-HYDROXYPHENYLPYRUVATE DIOXYGENASE"/>
    <property type="match status" value="1"/>
</dbReference>
<evidence type="ECO:0000256" key="3">
    <source>
        <dbReference type="ARBA" id="ARBA00022723"/>
    </source>
</evidence>